<feature type="compositionally biased region" description="Polar residues" evidence="4">
    <location>
        <begin position="439"/>
        <end position="461"/>
    </location>
</feature>
<keyword evidence="3" id="KW-0325">Glycoprotein</keyword>
<protein>
    <submittedName>
        <fullName evidence="7">Thrombopoietin receptor</fullName>
    </submittedName>
</protein>
<dbReference type="Proteomes" id="UP000028990">
    <property type="component" value="Unassembled WGS sequence"/>
</dbReference>
<feature type="signal peptide" evidence="5">
    <location>
        <begin position="1"/>
        <end position="21"/>
    </location>
</feature>
<evidence type="ECO:0000313" key="8">
    <source>
        <dbReference type="Proteomes" id="UP000028990"/>
    </source>
</evidence>
<dbReference type="eggNOG" id="ENOG502RYN1">
    <property type="taxonomic scope" value="Eukaryota"/>
</dbReference>
<dbReference type="InterPro" id="IPR015152">
    <property type="entry name" value="Growth/epo_recpt_lig-bind"/>
</dbReference>
<keyword evidence="2 7" id="KW-0675">Receptor</keyword>
<dbReference type="STRING" id="885580.ENSFDAP00000018892"/>
<dbReference type="Pfam" id="PF09067">
    <property type="entry name" value="EpoR_lig-bind"/>
    <property type="match status" value="1"/>
</dbReference>
<dbReference type="EMBL" id="KN120745">
    <property type="protein sequence ID" value="KFO37756.1"/>
    <property type="molecule type" value="Genomic_DNA"/>
</dbReference>
<feature type="domain" description="Growth hormone/erythropoietin receptor ligand binding" evidence="6">
    <location>
        <begin position="25"/>
        <end position="128"/>
    </location>
</feature>
<dbReference type="InterPro" id="IPR036116">
    <property type="entry name" value="FN3_sf"/>
</dbReference>
<keyword evidence="8" id="KW-1185">Reference proteome</keyword>
<evidence type="ECO:0000256" key="4">
    <source>
        <dbReference type="SAM" id="MobiDB-lite"/>
    </source>
</evidence>
<gene>
    <name evidence="7" type="ORF">H920_00923</name>
</gene>
<feature type="region of interest" description="Disordered" evidence="4">
    <location>
        <begin position="270"/>
        <end position="290"/>
    </location>
</feature>
<dbReference type="SUPFAM" id="SSF49265">
    <property type="entry name" value="Fibronectin type III"/>
    <property type="match status" value="1"/>
</dbReference>
<evidence type="ECO:0000256" key="2">
    <source>
        <dbReference type="ARBA" id="ARBA00023170"/>
    </source>
</evidence>
<reference evidence="7 8" key="1">
    <citation type="submission" date="2013-11" db="EMBL/GenBank/DDBJ databases">
        <title>The Damaraland mole rat (Fukomys damarensis) genome and evolution of African mole rats.</title>
        <authorList>
            <person name="Gladyshev V.N."/>
            <person name="Fang X."/>
        </authorList>
    </citation>
    <scope>NUCLEOTIDE SEQUENCE [LARGE SCALE GENOMIC DNA]</scope>
    <source>
        <tissue evidence="7">Liver</tissue>
    </source>
</reference>
<dbReference type="Gene3D" id="2.60.40.10">
    <property type="entry name" value="Immunoglobulins"/>
    <property type="match status" value="1"/>
</dbReference>
<evidence type="ECO:0000256" key="1">
    <source>
        <dbReference type="ARBA" id="ARBA00022729"/>
    </source>
</evidence>
<proteinExistence type="predicted"/>
<organism evidence="7 8">
    <name type="scientific">Fukomys damarensis</name>
    <name type="common">Damaraland mole rat</name>
    <name type="synonym">Cryptomys damarensis</name>
    <dbReference type="NCBI Taxonomy" id="885580"/>
    <lineage>
        <taxon>Eukaryota</taxon>
        <taxon>Metazoa</taxon>
        <taxon>Chordata</taxon>
        <taxon>Craniata</taxon>
        <taxon>Vertebrata</taxon>
        <taxon>Euteleostomi</taxon>
        <taxon>Mammalia</taxon>
        <taxon>Eutheria</taxon>
        <taxon>Euarchontoglires</taxon>
        <taxon>Glires</taxon>
        <taxon>Rodentia</taxon>
        <taxon>Hystricomorpha</taxon>
        <taxon>Bathyergidae</taxon>
        <taxon>Fukomys</taxon>
    </lineage>
</organism>
<evidence type="ECO:0000313" key="7">
    <source>
        <dbReference type="EMBL" id="KFO37756.1"/>
    </source>
</evidence>
<name>A0A091EPY5_FUKDA</name>
<evidence type="ECO:0000259" key="6">
    <source>
        <dbReference type="Pfam" id="PF09067"/>
    </source>
</evidence>
<evidence type="ECO:0000256" key="3">
    <source>
        <dbReference type="ARBA" id="ARBA00023180"/>
    </source>
</evidence>
<accession>A0A091EPY5</accession>
<sequence length="461" mass="51084">MPSWALFVVTSCLLLAPQNLAKVTSQDVSLLASDSKPLNCFSQTFEDLTCFWDEEEAAPSGTYQLLYAYSGEKPRACPLSSQSVPPFGTRYMCRFPGQDEVRLFSELHLWVKNVFLNQTLTEWVLSVDTVGLPAPPSIIKAASGSQPGELQILWEAPAPEISDFLRHELRYGPVDPRNATGPQVMQLLPTETCCPTLRRRNPVSALDQPLCVQPTAPQRDPPRHTSPNGERRCLRVCRNLYKKDLLGHFGCVNAIEFSNNGGQWLVSGRDDHQKRLSRSGDPTSSQDVPEAGCIEDGSRCLYTQEEYISLVLNSSSGLSHDYASRSVQEDPQMMAFFDFLDKRCPALSNELDSEENACEVELDTDLFPQPRSPNPENESSSSSSSEDEEKLNECRTSTRLWNSAGKEERPGAPTNPTSTYTGEDNCDYLQIKVDDLSSAPASSYEQSTSTLEIQPSQASTT</sequence>
<dbReference type="AlphaFoldDB" id="A0A091EPY5"/>
<evidence type="ECO:0000256" key="5">
    <source>
        <dbReference type="SAM" id="SignalP"/>
    </source>
</evidence>
<feature type="chain" id="PRO_5001874204" evidence="5">
    <location>
        <begin position="22"/>
        <end position="461"/>
    </location>
</feature>
<dbReference type="InterPro" id="IPR013783">
    <property type="entry name" value="Ig-like_fold"/>
</dbReference>
<feature type="compositionally biased region" description="Low complexity" evidence="4">
    <location>
        <begin position="374"/>
        <end position="384"/>
    </location>
</feature>
<dbReference type="FunFam" id="2.60.40.10:FF:001270">
    <property type="entry name" value="MPL proto-oncogene, thrombopoietin receptor"/>
    <property type="match status" value="1"/>
</dbReference>
<feature type="region of interest" description="Disordered" evidence="4">
    <location>
        <begin position="365"/>
        <end position="461"/>
    </location>
</feature>
<keyword evidence="1 5" id="KW-0732">Signal</keyword>